<dbReference type="InterPro" id="IPR000715">
    <property type="entry name" value="Glycosyl_transferase_4"/>
</dbReference>
<feature type="transmembrane region" description="Helical" evidence="8">
    <location>
        <begin position="265"/>
        <end position="283"/>
    </location>
</feature>
<feature type="transmembrane region" description="Helical" evidence="8">
    <location>
        <begin position="289"/>
        <end position="308"/>
    </location>
</feature>
<name>A0A1M7S8U6_FERGO</name>
<keyword evidence="7" id="KW-0479">Metal-binding</keyword>
<evidence type="ECO:0000256" key="4">
    <source>
        <dbReference type="ARBA" id="ARBA00022692"/>
    </source>
</evidence>
<dbReference type="GO" id="GO:0009103">
    <property type="term" value="P:lipopolysaccharide biosynthetic process"/>
    <property type="evidence" value="ECO:0007669"/>
    <property type="project" value="TreeGrafter"/>
</dbReference>
<evidence type="ECO:0000256" key="8">
    <source>
        <dbReference type="SAM" id="Phobius"/>
    </source>
</evidence>
<keyword evidence="4 8" id="KW-0812">Transmembrane</keyword>
<dbReference type="PANTHER" id="PTHR22926:SF3">
    <property type="entry name" value="UNDECAPRENYL-PHOSPHATE ALPHA-N-ACETYLGLUCOSAMINYL 1-PHOSPHATE TRANSFERASE"/>
    <property type="match status" value="1"/>
</dbReference>
<feature type="transmembrane region" description="Helical" evidence="8">
    <location>
        <begin position="137"/>
        <end position="154"/>
    </location>
</feature>
<keyword evidence="5 8" id="KW-1133">Transmembrane helix</keyword>
<comment type="subcellular location">
    <subcellularLocation>
        <location evidence="1">Cell membrane</location>
        <topology evidence="1">Multi-pass membrane protein</topology>
    </subcellularLocation>
</comment>
<evidence type="ECO:0000313" key="9">
    <source>
        <dbReference type="EMBL" id="SHN54794.1"/>
    </source>
</evidence>
<evidence type="ECO:0000256" key="5">
    <source>
        <dbReference type="ARBA" id="ARBA00022989"/>
    </source>
</evidence>
<dbReference type="RefSeq" id="WP_084634330.1">
    <property type="nucleotide sequence ID" value="NZ_FRDJ01000002.1"/>
</dbReference>
<organism evidence="9 10">
    <name type="scientific">Fervidobacterium gondwanense DSM 13020</name>
    <dbReference type="NCBI Taxonomy" id="1121883"/>
    <lineage>
        <taxon>Bacteria</taxon>
        <taxon>Thermotogati</taxon>
        <taxon>Thermotogota</taxon>
        <taxon>Thermotogae</taxon>
        <taxon>Thermotogales</taxon>
        <taxon>Fervidobacteriaceae</taxon>
        <taxon>Fervidobacterium</taxon>
    </lineage>
</organism>
<dbReference type="PANTHER" id="PTHR22926">
    <property type="entry name" value="PHOSPHO-N-ACETYLMURAMOYL-PENTAPEPTIDE-TRANSFERASE"/>
    <property type="match status" value="1"/>
</dbReference>
<evidence type="ECO:0000313" key="10">
    <source>
        <dbReference type="Proteomes" id="UP000184207"/>
    </source>
</evidence>
<dbReference type="Pfam" id="PF00953">
    <property type="entry name" value="Glycos_transf_4"/>
    <property type="match status" value="1"/>
</dbReference>
<feature type="transmembrane region" description="Helical" evidence="8">
    <location>
        <begin position="98"/>
        <end position="125"/>
    </location>
</feature>
<feature type="transmembrane region" description="Helical" evidence="8">
    <location>
        <begin position="160"/>
        <end position="176"/>
    </location>
</feature>
<gene>
    <name evidence="9" type="ORF">SAMN02745226_00657</name>
</gene>
<evidence type="ECO:0000256" key="3">
    <source>
        <dbReference type="ARBA" id="ARBA00022679"/>
    </source>
</evidence>
<feature type="transmembrane region" description="Helical" evidence="8">
    <location>
        <begin position="49"/>
        <end position="78"/>
    </location>
</feature>
<dbReference type="GO" id="GO:0016780">
    <property type="term" value="F:phosphotransferase activity, for other substituted phosphate groups"/>
    <property type="evidence" value="ECO:0007669"/>
    <property type="project" value="InterPro"/>
</dbReference>
<reference evidence="10" key="1">
    <citation type="submission" date="2016-12" db="EMBL/GenBank/DDBJ databases">
        <authorList>
            <person name="Varghese N."/>
            <person name="Submissions S."/>
        </authorList>
    </citation>
    <scope>NUCLEOTIDE SEQUENCE [LARGE SCALE GENOMIC DNA]</scope>
    <source>
        <strain evidence="10">DSM 13020</strain>
    </source>
</reference>
<dbReference type="GO" id="GO:0046872">
    <property type="term" value="F:metal ion binding"/>
    <property type="evidence" value="ECO:0007669"/>
    <property type="project" value="UniProtKB-KW"/>
</dbReference>
<keyword evidence="6 8" id="KW-0472">Membrane</keyword>
<keyword evidence="7" id="KW-0460">Magnesium</keyword>
<evidence type="ECO:0000256" key="1">
    <source>
        <dbReference type="ARBA" id="ARBA00004651"/>
    </source>
</evidence>
<dbReference type="GO" id="GO:0071555">
    <property type="term" value="P:cell wall organization"/>
    <property type="evidence" value="ECO:0007669"/>
    <property type="project" value="TreeGrafter"/>
</dbReference>
<dbReference type="GO" id="GO:0044038">
    <property type="term" value="P:cell wall macromolecule biosynthetic process"/>
    <property type="evidence" value="ECO:0007669"/>
    <property type="project" value="TreeGrafter"/>
</dbReference>
<dbReference type="STRING" id="1121883.SAMN02745226_00657"/>
<feature type="transmembrane region" description="Helical" evidence="8">
    <location>
        <begin position="188"/>
        <end position="206"/>
    </location>
</feature>
<comment type="cofactor">
    <cofactor evidence="7">
        <name>Mg(2+)</name>
        <dbReference type="ChEBI" id="CHEBI:18420"/>
    </cofactor>
</comment>
<evidence type="ECO:0000256" key="2">
    <source>
        <dbReference type="ARBA" id="ARBA00022475"/>
    </source>
</evidence>
<proteinExistence type="predicted"/>
<feature type="binding site" evidence="7">
    <location>
        <position position="187"/>
    </location>
    <ligand>
        <name>Mg(2+)</name>
        <dbReference type="ChEBI" id="CHEBI:18420"/>
    </ligand>
</feature>
<feature type="transmembrane region" description="Helical" evidence="8">
    <location>
        <begin position="6"/>
        <end position="28"/>
    </location>
</feature>
<dbReference type="GO" id="GO:0005886">
    <property type="term" value="C:plasma membrane"/>
    <property type="evidence" value="ECO:0007669"/>
    <property type="project" value="UniProtKB-SubCell"/>
</dbReference>
<dbReference type="AlphaFoldDB" id="A0A1M7S8U6"/>
<keyword evidence="2" id="KW-1003">Cell membrane</keyword>
<keyword evidence="3 9" id="KW-0808">Transferase</keyword>
<dbReference type="CDD" id="cd06853">
    <property type="entry name" value="GT_WecA_like"/>
    <property type="match status" value="1"/>
</dbReference>
<feature type="transmembrane region" description="Helical" evidence="8">
    <location>
        <begin position="212"/>
        <end position="234"/>
    </location>
</feature>
<dbReference type="OrthoDB" id="9783652at2"/>
<protein>
    <submittedName>
        <fullName evidence="9">UDP-N-acetylmuramyl pentapeptide phosphotransferase/UDP-N-acetylglucosamine-1-phosphate transferase</fullName>
    </submittedName>
</protein>
<sequence length="313" mass="34809">MQHNYFLTMIFSFIISVTTIPLFGRIAYKTGIVDKPDGDLKPHERITPYLGGLSIFLAVIITTEFDIISKICLTILTLTGLYDDVRNLNPKIRLLIEFVVSTLLVFKYLGLSIFLPFYVLVVVALINATNMMDGLDGVCASVSLLSALGLAVVSTSKYDTTLLVALVGALLGYLIYNYPPARIFMGDAGSYLIGGTLSIGLLSAFREGTNNFPRAVSALILVSIFFFDLSSGVFRRLLNGRSPFSGDRGHVYDKIYNVVNDKRKTLWTMIFIQCFVLLVGLIVRINIYMMISGVVVILILYAFLSKWLNILKY</sequence>
<keyword evidence="10" id="KW-1185">Reference proteome</keyword>
<feature type="binding site" evidence="7">
    <location>
        <position position="130"/>
    </location>
    <ligand>
        <name>Mg(2+)</name>
        <dbReference type="ChEBI" id="CHEBI:18420"/>
    </ligand>
</feature>
<dbReference type="Proteomes" id="UP000184207">
    <property type="component" value="Unassembled WGS sequence"/>
</dbReference>
<accession>A0A1M7S8U6</accession>
<dbReference type="EMBL" id="FRDJ01000002">
    <property type="protein sequence ID" value="SHN54794.1"/>
    <property type="molecule type" value="Genomic_DNA"/>
</dbReference>
<evidence type="ECO:0000256" key="6">
    <source>
        <dbReference type="ARBA" id="ARBA00023136"/>
    </source>
</evidence>
<evidence type="ECO:0000256" key="7">
    <source>
        <dbReference type="PIRSR" id="PIRSR600715-1"/>
    </source>
</evidence>